<protein>
    <submittedName>
        <fullName evidence="2">Membrane protein</fullName>
    </submittedName>
</protein>
<keyword evidence="3" id="KW-1185">Reference proteome</keyword>
<dbReference type="Proteomes" id="UP000245412">
    <property type="component" value="Unassembled WGS sequence"/>
</dbReference>
<dbReference type="RefSeq" id="WP_109625930.1">
    <property type="nucleotide sequence ID" value="NZ_JANKBI010000019.1"/>
</dbReference>
<dbReference type="EMBL" id="QGGY01000004">
    <property type="protein sequence ID" value="PWJ76793.1"/>
    <property type="molecule type" value="Genomic_DNA"/>
</dbReference>
<feature type="transmembrane region" description="Helical" evidence="1">
    <location>
        <begin position="139"/>
        <end position="163"/>
    </location>
</feature>
<feature type="transmembrane region" description="Helical" evidence="1">
    <location>
        <begin position="74"/>
        <end position="92"/>
    </location>
</feature>
<feature type="transmembrane region" description="Helical" evidence="1">
    <location>
        <begin position="175"/>
        <end position="195"/>
    </location>
</feature>
<organism evidence="2 3">
    <name type="scientific">Murimonas intestini</name>
    <dbReference type="NCBI Taxonomy" id="1337051"/>
    <lineage>
        <taxon>Bacteria</taxon>
        <taxon>Bacillati</taxon>
        <taxon>Bacillota</taxon>
        <taxon>Clostridia</taxon>
        <taxon>Lachnospirales</taxon>
        <taxon>Lachnospiraceae</taxon>
        <taxon>Murimonas</taxon>
    </lineage>
</organism>
<sequence length="227" mass="26135">MTEKTEKWVAEQLEKEKKFVKEKLEQTARLDYKQKYKVSTLILFFFTFAIFGWVWEVGLHIVQYGEFVNRGTLWGPWLPIYGVGGVIALIFFRKFFDKPVLTFFLVTIGASVIEYFTSWLIEYTNGVRFWDYSNYPLNINGRICLEGSVMFGLGGCAVIYFAAPFLARYYTKIPAYIKLIICVLLIGSFMGDLAYTNVNPHVGAGITDADWEKTPEGQMAVEKRLKN</sequence>
<keyword evidence="1" id="KW-0812">Transmembrane</keyword>
<dbReference type="InterPro" id="IPR010540">
    <property type="entry name" value="CmpB_TMEM229"/>
</dbReference>
<name>A0AB73T666_9FIRM</name>
<dbReference type="Pfam" id="PF06541">
    <property type="entry name" value="ABC_trans_CmpB"/>
    <property type="match status" value="1"/>
</dbReference>
<feature type="transmembrane region" description="Helical" evidence="1">
    <location>
        <begin position="99"/>
        <end position="119"/>
    </location>
</feature>
<gene>
    <name evidence="2" type="ORF">C7383_104239</name>
</gene>
<proteinExistence type="predicted"/>
<evidence type="ECO:0000313" key="3">
    <source>
        <dbReference type="Proteomes" id="UP000245412"/>
    </source>
</evidence>
<comment type="caution">
    <text evidence="2">The sequence shown here is derived from an EMBL/GenBank/DDBJ whole genome shotgun (WGS) entry which is preliminary data.</text>
</comment>
<feature type="transmembrane region" description="Helical" evidence="1">
    <location>
        <begin position="36"/>
        <end position="54"/>
    </location>
</feature>
<reference evidence="2 3" key="1">
    <citation type="submission" date="2018-05" db="EMBL/GenBank/DDBJ databases">
        <authorList>
            <person name="Goeker M."/>
            <person name="Huntemann M."/>
            <person name="Clum A."/>
            <person name="Pillay M."/>
            <person name="Palaniappan K."/>
            <person name="Varghese N."/>
            <person name="Mikhailova N."/>
            <person name="Stamatis D."/>
            <person name="Reddy T."/>
            <person name="Daum C."/>
            <person name="Shapiro N."/>
            <person name="Ivanova N."/>
            <person name="Kyrpides N."/>
            <person name="Woyke T."/>
        </authorList>
    </citation>
    <scope>NUCLEOTIDE SEQUENCE [LARGE SCALE GENOMIC DNA]</scope>
    <source>
        <strain evidence="2 3">DSM 26524</strain>
    </source>
</reference>
<evidence type="ECO:0000256" key="1">
    <source>
        <dbReference type="SAM" id="Phobius"/>
    </source>
</evidence>
<keyword evidence="1" id="KW-0472">Membrane</keyword>
<accession>A0AB73T666</accession>
<keyword evidence="1" id="KW-1133">Transmembrane helix</keyword>
<evidence type="ECO:0000313" key="2">
    <source>
        <dbReference type="EMBL" id="PWJ76793.1"/>
    </source>
</evidence>
<dbReference type="AlphaFoldDB" id="A0AB73T666"/>